<dbReference type="AlphaFoldDB" id="J3Z5C6"/>
<dbReference type="Pfam" id="PF03755">
    <property type="entry name" value="YicC-like_N"/>
    <property type="match status" value="1"/>
</dbReference>
<dbReference type="PANTHER" id="PTHR30636">
    <property type="entry name" value="UPF0701 PROTEIN YICC"/>
    <property type="match status" value="1"/>
</dbReference>
<dbReference type="PANTHER" id="PTHR30636:SF3">
    <property type="entry name" value="UPF0701 PROTEIN YICC"/>
    <property type="match status" value="1"/>
</dbReference>
<dbReference type="PATRIC" id="fig|134287.3.peg.208"/>
<evidence type="ECO:0000313" key="9">
    <source>
        <dbReference type="Proteomes" id="UP000003937"/>
    </source>
</evidence>
<proteinExistence type="inferred from homology"/>
<gene>
    <name evidence="8" type="ORF">A35E_00219</name>
</gene>
<keyword evidence="9" id="KW-1185">Reference proteome</keyword>
<dbReference type="Pfam" id="PF08340">
    <property type="entry name" value="YicC-like_C"/>
    <property type="match status" value="1"/>
</dbReference>
<evidence type="ECO:0000256" key="4">
    <source>
        <dbReference type="ARBA" id="ARBA00022801"/>
    </source>
</evidence>
<evidence type="ECO:0000313" key="8">
    <source>
        <dbReference type="EMBL" id="AFP85529.1"/>
    </source>
</evidence>
<dbReference type="InterPro" id="IPR013527">
    <property type="entry name" value="YicC-like_N"/>
</dbReference>
<evidence type="ECO:0000256" key="1">
    <source>
        <dbReference type="ARBA" id="ARBA00001968"/>
    </source>
</evidence>
<dbReference type="InterPro" id="IPR005229">
    <property type="entry name" value="YicC/YloC-like"/>
</dbReference>
<organism evidence="8 9">
    <name type="scientific">secondary endosymbiont of Heteropsylla cubana</name>
    <dbReference type="NCBI Taxonomy" id="134287"/>
    <lineage>
        <taxon>Bacteria</taxon>
        <taxon>Pseudomonadati</taxon>
        <taxon>Pseudomonadota</taxon>
        <taxon>Gammaproteobacteria</taxon>
        <taxon>Enterobacterales</taxon>
        <taxon>Enterobacteriaceae</taxon>
        <taxon>aphid secondary symbionts</taxon>
    </lineage>
</organism>
<dbReference type="NCBIfam" id="TIGR00255">
    <property type="entry name" value="YicC/YloC family endoribonuclease"/>
    <property type="match status" value="1"/>
</dbReference>
<comment type="similarity">
    <text evidence="5">Belongs to the YicC/YloC family.</text>
</comment>
<sequence>MVFPMIRSMMAYSCRDIPCSFGTTCWELRSINQRYLEICIRLPEEFCSFEPIIREHIRLFITRGRMECNLRVDINSEIDKPFIVNKKLAKNLLDVAHWLKKQSKEGDIDLLSILRWPGVVVAKKQNSDEISAELMSGFEAIFKDFISKRETGGHVFNKLIAECLSSIKSEITNVRYCIPTVLKWQRKKILNKLEEARVYLDVNRLEQELVICAQRIDVTEELDRLETHVNEIHNILIKEDTAGRRLDFMMQELNREANTLASKSININVTKSAIELKVLIEKMREYVQFIE</sequence>
<dbReference type="InterPro" id="IPR013551">
    <property type="entry name" value="YicC-like_C"/>
</dbReference>
<name>J3Z5C6_9ENTR</name>
<dbReference type="KEGG" id="sehc:A35E_00219"/>
<dbReference type="HOGENOM" id="CLU_076609_0_0_6"/>
<dbReference type="GO" id="GO:0016787">
    <property type="term" value="F:hydrolase activity"/>
    <property type="evidence" value="ECO:0007669"/>
    <property type="project" value="UniProtKB-KW"/>
</dbReference>
<keyword evidence="4" id="KW-0378">Hydrolase</keyword>
<evidence type="ECO:0000259" key="7">
    <source>
        <dbReference type="Pfam" id="PF08340"/>
    </source>
</evidence>
<evidence type="ECO:0000256" key="3">
    <source>
        <dbReference type="ARBA" id="ARBA00022759"/>
    </source>
</evidence>
<evidence type="ECO:0000256" key="5">
    <source>
        <dbReference type="ARBA" id="ARBA00035648"/>
    </source>
</evidence>
<feature type="domain" description="Endoribonuclease YicC-like C-terminal" evidence="7">
    <location>
        <begin position="178"/>
        <end position="291"/>
    </location>
</feature>
<dbReference type="Proteomes" id="UP000003937">
    <property type="component" value="Chromosome"/>
</dbReference>
<dbReference type="GO" id="GO:0004521">
    <property type="term" value="F:RNA endonuclease activity"/>
    <property type="evidence" value="ECO:0007669"/>
    <property type="project" value="InterPro"/>
</dbReference>
<comment type="cofactor">
    <cofactor evidence="1">
        <name>a divalent metal cation</name>
        <dbReference type="ChEBI" id="CHEBI:60240"/>
    </cofactor>
</comment>
<keyword evidence="2" id="KW-0540">Nuclease</keyword>
<dbReference type="EMBL" id="CP003547">
    <property type="protein sequence ID" value="AFP85529.1"/>
    <property type="molecule type" value="Genomic_DNA"/>
</dbReference>
<evidence type="ECO:0000259" key="6">
    <source>
        <dbReference type="Pfam" id="PF03755"/>
    </source>
</evidence>
<feature type="domain" description="Endoribonuclease YicC-like N-terminal" evidence="6">
    <location>
        <begin position="6"/>
        <end position="154"/>
    </location>
</feature>
<keyword evidence="3" id="KW-0255">Endonuclease</keyword>
<reference evidence="8 9" key="1">
    <citation type="journal article" date="2012" name="Mol. Biol. Evol.">
        <title>Genome reduction and co-evolution between the primary and secondary bacterial symbionts of psyllids.</title>
        <authorList>
            <person name="Sloan D.B."/>
            <person name="Moran N.A."/>
        </authorList>
    </citation>
    <scope>NUCLEOTIDE SEQUENCE [LARGE SCALE GENOMIC DNA]</scope>
    <source>
        <strain evidence="8">Hcub_S</strain>
    </source>
</reference>
<protein>
    <submittedName>
        <fullName evidence="8">TIGR00255 family protein</fullName>
    </submittedName>
</protein>
<evidence type="ECO:0000256" key="2">
    <source>
        <dbReference type="ARBA" id="ARBA00022722"/>
    </source>
</evidence>
<accession>J3Z5C6</accession>